<dbReference type="SUPFAM" id="SSF53649">
    <property type="entry name" value="Alkaline phosphatase-like"/>
    <property type="match status" value="1"/>
</dbReference>
<dbReference type="InterPro" id="IPR017850">
    <property type="entry name" value="Alkaline_phosphatase_core_sf"/>
</dbReference>
<dbReference type="Gene3D" id="3.40.720.10">
    <property type="entry name" value="Alkaline Phosphatase, subunit A"/>
    <property type="match status" value="1"/>
</dbReference>
<comment type="caution">
    <text evidence="1">The sequence shown here is derived from an EMBL/GenBank/DDBJ whole genome shotgun (WGS) entry which is preliminary data.</text>
</comment>
<evidence type="ECO:0008006" key="2">
    <source>
        <dbReference type="Google" id="ProtNLM"/>
    </source>
</evidence>
<sequence>KNGCDYDNTIFIVTSDHNLPQGFRRYYLYFLARFGLELYHHTDLTEYNTRVIFYLKYPGSKGMDIKTPVAGYDIVPTILDLIGMKDMWPAKFDGVSLLPLIEGKTMADRMIRVDNLYPYQILNINTECTINNLLLLFFSALRK</sequence>
<organism evidence="1">
    <name type="scientific">marine sediment metagenome</name>
    <dbReference type="NCBI Taxonomy" id="412755"/>
    <lineage>
        <taxon>unclassified sequences</taxon>
        <taxon>metagenomes</taxon>
        <taxon>ecological metagenomes</taxon>
    </lineage>
</organism>
<dbReference type="EMBL" id="BARW01038879">
    <property type="protein sequence ID" value="GAJ16769.1"/>
    <property type="molecule type" value="Genomic_DNA"/>
</dbReference>
<reference evidence="1" key="1">
    <citation type="journal article" date="2014" name="Front. Microbiol.">
        <title>High frequency of phylogenetically diverse reductive dehalogenase-homologous genes in deep subseafloor sedimentary metagenomes.</title>
        <authorList>
            <person name="Kawai M."/>
            <person name="Futagami T."/>
            <person name="Toyoda A."/>
            <person name="Takaki Y."/>
            <person name="Nishi S."/>
            <person name="Hori S."/>
            <person name="Arai W."/>
            <person name="Tsubouchi T."/>
            <person name="Morono Y."/>
            <person name="Uchiyama I."/>
            <person name="Ito T."/>
            <person name="Fujiyama A."/>
            <person name="Inagaki F."/>
            <person name="Takami H."/>
        </authorList>
    </citation>
    <scope>NUCLEOTIDE SEQUENCE</scope>
    <source>
        <strain evidence="1">Expedition CK06-06</strain>
    </source>
</reference>
<feature type="non-terminal residue" evidence="1">
    <location>
        <position position="1"/>
    </location>
</feature>
<accession>X1UGV8</accession>
<gene>
    <name evidence="1" type="ORF">S12H4_59479</name>
</gene>
<name>X1UGV8_9ZZZZ</name>
<dbReference type="AlphaFoldDB" id="X1UGV8"/>
<evidence type="ECO:0000313" key="1">
    <source>
        <dbReference type="EMBL" id="GAJ16769.1"/>
    </source>
</evidence>
<proteinExistence type="predicted"/>
<protein>
    <recommendedName>
        <fullName evidence="2">Sulfatase N-terminal domain-containing protein</fullName>
    </recommendedName>
</protein>